<dbReference type="SUPFAM" id="SSF53448">
    <property type="entry name" value="Nucleotide-diphospho-sugar transferases"/>
    <property type="match status" value="1"/>
</dbReference>
<evidence type="ECO:0000313" key="16">
    <source>
        <dbReference type="Proteomes" id="UP000834106"/>
    </source>
</evidence>
<dbReference type="Gene3D" id="3.90.550.10">
    <property type="entry name" value="Spore Coat Polysaccharide Biosynthesis Protein SpsA, Chain A"/>
    <property type="match status" value="2"/>
</dbReference>
<keyword evidence="7 14" id="KW-0472">Membrane</keyword>
<dbReference type="GO" id="GO:0000139">
    <property type="term" value="C:Golgi membrane"/>
    <property type="evidence" value="ECO:0007669"/>
    <property type="project" value="UniProtKB-SubCell"/>
</dbReference>
<feature type="binding site" evidence="13">
    <location>
        <position position="283"/>
    </location>
    <ligand>
        <name>Mn(2+)</name>
        <dbReference type="ChEBI" id="CHEBI:29035"/>
    </ligand>
</feature>
<protein>
    <recommendedName>
        <fullName evidence="17">Cellulose synthase-like protein E6</fullName>
    </recommendedName>
</protein>
<gene>
    <name evidence="15" type="ORF">FPE_LOCUS2515</name>
</gene>
<feature type="binding site" evidence="13">
    <location>
        <position position="307"/>
    </location>
    <ligand>
        <name>Mn(2+)</name>
        <dbReference type="ChEBI" id="CHEBI:29035"/>
    </ligand>
</feature>
<evidence type="ECO:0000256" key="6">
    <source>
        <dbReference type="ARBA" id="ARBA00023034"/>
    </source>
</evidence>
<reference evidence="15" key="1">
    <citation type="submission" date="2023-05" db="EMBL/GenBank/DDBJ databases">
        <authorList>
            <person name="Huff M."/>
        </authorList>
    </citation>
    <scope>NUCLEOTIDE SEQUENCE</scope>
</reference>
<evidence type="ECO:0000256" key="13">
    <source>
        <dbReference type="PIRSR" id="PIRSR605150-3"/>
    </source>
</evidence>
<dbReference type="Pfam" id="PF03552">
    <property type="entry name" value="Cellulose_synt"/>
    <property type="match status" value="2"/>
</dbReference>
<keyword evidence="8" id="KW-0961">Cell wall biogenesis/degradation</keyword>
<sequence length="733" mass="84509">MGKDDYLPLFETKVAKGRLLHRLYAVTMFLGILFICVYRVNHFPAQGELKRWAWIGSYMAELWYILYWLITQSVRWSPVYRSTFKERLSRRYEKVLPGIDIFVCTADPVLEPPVMVINTVLSVMAYDYPPEKLNVYLSDDGGSELMFYALLEASQFSKIWLPFCRKFKVEPRSPVVYFSSAVETPVDNVIFAKEWRTIKNLFEEMKGRVDVAMKLGRVPDELRKQHKGFREWELGASRRDHQTILEILIDGRDGNAVDVEQKPLPTLVYMAREKRPQYQHNFKAGAMNALIRVSSRISNSKIILNVDCDQYSNNSESVRDAVCFFMDEEMSHNIAYVQYPQYLNNVTKNDVYGNLLRVINELEFPGADANGGPLYIGSGCFHRRDALWGEKYDKESKIDWTKENGKVRVKESANVLEETCKILAGCSYEENSQWGKEMGLKYGCPVEDIITGMSIQCRGWRSVSFNPERRGFMGVAPTSLLQSLVQHTRWYEGHIQIFMSKYCPLFYGHGNIPLQLQISYCCYNLWAANCLATLFYVIVPPLCLLKDITLFPQLSSPWVLPYAYVFIAKYSYSLGEFLWSGGTLKGWYNDQRMWLYKRLTSYLYGIYGTVLRSLGFSKLSFDITSKVADDDVSLRYEQEIMEFGTVSFMFNILATIALLNLLAFIWIMARLIINTRTKEADSYALQMILSGLVIVINRPVYVGLFFRTDRGRMPSSITYQSLILATLACLLAL</sequence>
<dbReference type="InterPro" id="IPR029044">
    <property type="entry name" value="Nucleotide-diphossugar_trans"/>
</dbReference>
<feature type="transmembrane region" description="Helical" evidence="14">
    <location>
        <begin position="20"/>
        <end position="40"/>
    </location>
</feature>
<dbReference type="AlphaFoldDB" id="A0AAD1YPE5"/>
<dbReference type="FunFam" id="3.90.550.10:FF:000112">
    <property type="entry name" value="Cellulose synthase-like protein E1"/>
    <property type="match status" value="1"/>
</dbReference>
<feature type="transmembrane region" description="Helical" evidence="14">
    <location>
        <begin position="52"/>
        <end position="70"/>
    </location>
</feature>
<accession>A0AAD1YPE5</accession>
<proteinExistence type="inferred from homology"/>
<evidence type="ECO:0000256" key="4">
    <source>
        <dbReference type="ARBA" id="ARBA00022692"/>
    </source>
</evidence>
<name>A0AAD1YPE5_9LAMI</name>
<evidence type="ECO:0000256" key="1">
    <source>
        <dbReference type="ARBA" id="ARBA00004653"/>
    </source>
</evidence>
<feature type="active site" evidence="11">
    <location>
        <position position="140"/>
    </location>
</feature>
<evidence type="ECO:0000256" key="8">
    <source>
        <dbReference type="ARBA" id="ARBA00023316"/>
    </source>
</evidence>
<feature type="binding site" evidence="12">
    <location>
        <position position="111"/>
    </location>
    <ligand>
        <name>UDP-alpha-D-glucose</name>
        <dbReference type="ChEBI" id="CHEBI:58885"/>
    </ligand>
</feature>
<evidence type="ECO:0000256" key="9">
    <source>
        <dbReference type="ARBA" id="ARBA00037405"/>
    </source>
</evidence>
<feature type="binding site" evidence="12">
    <location>
        <position position="140"/>
    </location>
    <ligand>
        <name>UDP-alpha-D-glucose</name>
        <dbReference type="ChEBI" id="CHEBI:58885"/>
    </ligand>
</feature>
<evidence type="ECO:0000256" key="3">
    <source>
        <dbReference type="ARBA" id="ARBA00022679"/>
    </source>
</evidence>
<evidence type="ECO:0000256" key="12">
    <source>
        <dbReference type="PIRSR" id="PIRSR605150-2"/>
    </source>
</evidence>
<feature type="transmembrane region" description="Helical" evidence="14">
    <location>
        <begin position="648"/>
        <end position="673"/>
    </location>
</feature>
<keyword evidence="16" id="KW-1185">Reference proteome</keyword>
<feature type="transmembrane region" description="Helical" evidence="14">
    <location>
        <begin position="685"/>
        <end position="706"/>
    </location>
</feature>
<keyword evidence="2" id="KW-0328">Glycosyltransferase</keyword>
<evidence type="ECO:0000313" key="15">
    <source>
        <dbReference type="EMBL" id="CAI9755084.1"/>
    </source>
</evidence>
<comment type="subcellular location">
    <subcellularLocation>
        <location evidence="1">Golgi apparatus membrane</location>
        <topology evidence="1">Multi-pass membrane protein</topology>
    </subcellularLocation>
</comment>
<dbReference type="GO" id="GO:0030244">
    <property type="term" value="P:cellulose biosynthetic process"/>
    <property type="evidence" value="ECO:0007669"/>
    <property type="project" value="InterPro"/>
</dbReference>
<dbReference type="FunFam" id="3.90.550.10:FF:000138">
    <property type="entry name" value="Cellulose synthase isolog"/>
    <property type="match status" value="1"/>
</dbReference>
<evidence type="ECO:0000256" key="10">
    <source>
        <dbReference type="ARBA" id="ARBA00060766"/>
    </source>
</evidence>
<evidence type="ECO:0000256" key="5">
    <source>
        <dbReference type="ARBA" id="ARBA00022989"/>
    </source>
</evidence>
<evidence type="ECO:0000256" key="11">
    <source>
        <dbReference type="PIRSR" id="PIRSR605150-1"/>
    </source>
</evidence>
<feature type="transmembrane region" description="Helical" evidence="14">
    <location>
        <begin position="523"/>
        <end position="545"/>
    </location>
</feature>
<dbReference type="PANTHER" id="PTHR13301">
    <property type="entry name" value="X-BOX TRANSCRIPTION FACTOR-RELATED"/>
    <property type="match status" value="1"/>
</dbReference>
<evidence type="ECO:0000256" key="14">
    <source>
        <dbReference type="SAM" id="Phobius"/>
    </source>
</evidence>
<evidence type="ECO:0008006" key="17">
    <source>
        <dbReference type="Google" id="ProtNLM"/>
    </source>
</evidence>
<evidence type="ECO:0000256" key="7">
    <source>
        <dbReference type="ARBA" id="ARBA00023136"/>
    </source>
</evidence>
<dbReference type="GO" id="GO:0016760">
    <property type="term" value="F:cellulose synthase (UDP-forming) activity"/>
    <property type="evidence" value="ECO:0007669"/>
    <property type="project" value="InterPro"/>
</dbReference>
<dbReference type="InterPro" id="IPR005150">
    <property type="entry name" value="Cellulose_synth"/>
</dbReference>
<dbReference type="GO" id="GO:0071555">
    <property type="term" value="P:cell wall organization"/>
    <property type="evidence" value="ECO:0007669"/>
    <property type="project" value="UniProtKB-KW"/>
</dbReference>
<keyword evidence="4 14" id="KW-0812">Transmembrane</keyword>
<keyword evidence="3" id="KW-0808">Transferase</keyword>
<keyword evidence="5 14" id="KW-1133">Transmembrane helix</keyword>
<feature type="active site" evidence="11">
    <location>
        <position position="448"/>
    </location>
</feature>
<dbReference type="EMBL" id="OU503036">
    <property type="protein sequence ID" value="CAI9755084.1"/>
    <property type="molecule type" value="Genomic_DNA"/>
</dbReference>
<organism evidence="15 16">
    <name type="scientific">Fraxinus pennsylvanica</name>
    <dbReference type="NCBI Taxonomy" id="56036"/>
    <lineage>
        <taxon>Eukaryota</taxon>
        <taxon>Viridiplantae</taxon>
        <taxon>Streptophyta</taxon>
        <taxon>Embryophyta</taxon>
        <taxon>Tracheophyta</taxon>
        <taxon>Spermatophyta</taxon>
        <taxon>Magnoliopsida</taxon>
        <taxon>eudicotyledons</taxon>
        <taxon>Gunneridae</taxon>
        <taxon>Pentapetalae</taxon>
        <taxon>asterids</taxon>
        <taxon>lamiids</taxon>
        <taxon>Lamiales</taxon>
        <taxon>Oleaceae</taxon>
        <taxon>Oleeae</taxon>
        <taxon>Fraxinus</taxon>
    </lineage>
</organism>
<evidence type="ECO:0000256" key="2">
    <source>
        <dbReference type="ARBA" id="ARBA00022676"/>
    </source>
</evidence>
<comment type="similarity">
    <text evidence="10">Belongs to the glycosyltransferase 2 family. Plant cellulose synthase-like E subfamily.</text>
</comment>
<comment type="function">
    <text evidence="9">Thought to be a Golgi-localized beta-glycan synthase that polymerize the backbones of noncellulosic polysaccharides (hemicelluloses) of plant cell wall.</text>
</comment>
<dbReference type="Proteomes" id="UP000834106">
    <property type="component" value="Chromosome 1"/>
</dbReference>
<keyword evidence="6" id="KW-0333">Golgi apparatus</keyword>